<protein>
    <submittedName>
        <fullName evidence="2">Uncharacterized protein</fullName>
    </submittedName>
</protein>
<keyword evidence="3" id="KW-1185">Reference proteome</keyword>
<accession>A6EZP3</accession>
<evidence type="ECO:0000256" key="1">
    <source>
        <dbReference type="SAM" id="SignalP"/>
    </source>
</evidence>
<dbReference type="RefSeq" id="WP_007153490.1">
    <property type="nucleotide sequence ID" value="NZ_ABCP01000010.1"/>
</dbReference>
<name>A6EZP3_9GAMM</name>
<dbReference type="EMBL" id="ABCP01000010">
    <property type="protein sequence ID" value="EDM48012.1"/>
    <property type="molecule type" value="Genomic_DNA"/>
</dbReference>
<sequence>MRTLIAGLVLTATGTFAFGQGQNPAFEAICKDVNTHGYRDATDFREDQSGGVWTTAEKFGSMWKFTFTPPDQIRIDEKMGYVLAQNPGLVIVVEAPGNNGNAAGVWTYAIHIGMQKVVGSQVSGYGGYGAPTSGVKARSTNFDCNFQLK</sequence>
<dbReference type="OrthoDB" id="6367271at2"/>
<feature type="signal peptide" evidence="1">
    <location>
        <begin position="1"/>
        <end position="17"/>
    </location>
</feature>
<dbReference type="AlphaFoldDB" id="A6EZP3"/>
<comment type="caution">
    <text evidence="2">The sequence shown here is derived from an EMBL/GenBank/DDBJ whole genome shotgun (WGS) entry which is preliminary data.</text>
</comment>
<reference evidence="2 3" key="1">
    <citation type="submission" date="2007-06" db="EMBL/GenBank/DDBJ databases">
        <authorList>
            <person name="Green D."/>
            <person name="Ferriera S."/>
            <person name="Johnson J."/>
            <person name="Kravitz S."/>
            <person name="Beeson K."/>
            <person name="Sutton G."/>
            <person name="Rogers Y.-H."/>
            <person name="Friedman R."/>
            <person name="Frazier M."/>
            <person name="Venter J.C."/>
        </authorList>
    </citation>
    <scope>NUCLEOTIDE SEQUENCE [LARGE SCALE GENOMIC DNA]</scope>
    <source>
        <strain evidence="2 3">DG893</strain>
    </source>
</reference>
<proteinExistence type="predicted"/>
<evidence type="ECO:0000313" key="3">
    <source>
        <dbReference type="Proteomes" id="UP000005856"/>
    </source>
</evidence>
<feature type="chain" id="PRO_5002692596" evidence="1">
    <location>
        <begin position="18"/>
        <end position="149"/>
    </location>
</feature>
<gene>
    <name evidence="2" type="ORF">MDG893_14168</name>
</gene>
<keyword evidence="1" id="KW-0732">Signal</keyword>
<evidence type="ECO:0000313" key="2">
    <source>
        <dbReference type="EMBL" id="EDM48012.1"/>
    </source>
</evidence>
<dbReference type="Proteomes" id="UP000005856">
    <property type="component" value="Unassembled WGS sequence"/>
</dbReference>
<organism evidence="2 3">
    <name type="scientific">Marinobacter algicola DG893</name>
    <dbReference type="NCBI Taxonomy" id="443152"/>
    <lineage>
        <taxon>Bacteria</taxon>
        <taxon>Pseudomonadati</taxon>
        <taxon>Pseudomonadota</taxon>
        <taxon>Gammaproteobacteria</taxon>
        <taxon>Pseudomonadales</taxon>
        <taxon>Marinobacteraceae</taxon>
        <taxon>Marinobacter</taxon>
    </lineage>
</organism>